<dbReference type="Proteomes" id="UP000069697">
    <property type="component" value="Unassembled WGS sequence"/>
</dbReference>
<evidence type="ECO:0000256" key="1">
    <source>
        <dbReference type="ARBA" id="ARBA00022737"/>
    </source>
</evidence>
<dbReference type="SMART" id="SM00248">
    <property type="entry name" value="ANK"/>
    <property type="match status" value="2"/>
</dbReference>
<protein>
    <recommendedName>
        <fullName evidence="4">DUF4274 domain-containing protein</fullName>
    </recommendedName>
</protein>
<proteinExistence type="predicted"/>
<feature type="repeat" description="ANK" evidence="3">
    <location>
        <begin position="30"/>
        <end position="63"/>
    </location>
</feature>
<evidence type="ECO:0000259" key="4">
    <source>
        <dbReference type="Pfam" id="PF14096"/>
    </source>
</evidence>
<comment type="caution">
    <text evidence="5">The sequence shown here is derived from an EMBL/GenBank/DDBJ whole genome shotgun (WGS) entry which is preliminary data.</text>
</comment>
<dbReference type="Pfam" id="PF14096">
    <property type="entry name" value="DUF4274"/>
    <property type="match status" value="1"/>
</dbReference>
<sequence>MNWVEISKSKDVEQARAAVGVLDINEQDDRGRTPLMLYLTNRMPTEAIRCLLESGPDLEVEDKLGDTALKKAVKFKQIEAIQLLIEHGVKLDAPLGIQASAWNAARRNPDIADMLLDTKGAVRLKLTQVEQSVVDEILYEESSEKAVAQIRVLDSAVLLHAIVNGYNWDDSPEPMIAACEHPECAEITRLDMAELLDADYWLEMDEDEVSEREDGPAYRQLAEQLSRIE</sequence>
<organism evidence="5 6">
    <name type="scientific">Paenibacillus amylolyticus</name>
    <dbReference type="NCBI Taxonomy" id="1451"/>
    <lineage>
        <taxon>Bacteria</taxon>
        <taxon>Bacillati</taxon>
        <taxon>Bacillota</taxon>
        <taxon>Bacilli</taxon>
        <taxon>Bacillales</taxon>
        <taxon>Paenibacillaceae</taxon>
        <taxon>Paenibacillus</taxon>
    </lineage>
</organism>
<dbReference type="PROSITE" id="PS50088">
    <property type="entry name" value="ANK_REPEAT"/>
    <property type="match status" value="1"/>
</dbReference>
<dbReference type="InterPro" id="IPR050745">
    <property type="entry name" value="Multifunctional_regulatory"/>
</dbReference>
<name>A0A100VP93_PAEAM</name>
<keyword evidence="1" id="KW-0677">Repeat</keyword>
<evidence type="ECO:0000256" key="2">
    <source>
        <dbReference type="ARBA" id="ARBA00023043"/>
    </source>
</evidence>
<accession>A0A100VP93</accession>
<dbReference type="InterPro" id="IPR036770">
    <property type="entry name" value="Ankyrin_rpt-contain_sf"/>
</dbReference>
<dbReference type="Pfam" id="PF12796">
    <property type="entry name" value="Ank_2"/>
    <property type="match status" value="1"/>
</dbReference>
<dbReference type="InterPro" id="IPR025369">
    <property type="entry name" value="DUF4274"/>
</dbReference>
<evidence type="ECO:0000256" key="3">
    <source>
        <dbReference type="PROSITE-ProRule" id="PRU00023"/>
    </source>
</evidence>
<dbReference type="SUPFAM" id="SSF48403">
    <property type="entry name" value="Ankyrin repeat"/>
    <property type="match status" value="1"/>
</dbReference>
<feature type="domain" description="DUF4274" evidence="4">
    <location>
        <begin position="155"/>
        <end position="224"/>
    </location>
</feature>
<dbReference type="RefSeq" id="WP_062835682.1">
    <property type="nucleotide sequence ID" value="NZ_BCNV01000001.1"/>
</dbReference>
<reference evidence="5 6" key="1">
    <citation type="journal article" date="2016" name="Genome Announc.">
        <title>Draft Genome Sequence of Paenibacillus amylolyticus Heshi-A3, Isolated from Fermented Rice Bran in a Japanese Fermented Seafood Dish.</title>
        <authorList>
            <person name="Akuzawa S."/>
            <person name="Nagaoka J."/>
            <person name="Kanekatsu M."/>
            <person name="Kubota E."/>
            <person name="Ohtake R."/>
            <person name="Suzuki T."/>
            <person name="Kanesaki Y."/>
        </authorList>
    </citation>
    <scope>NUCLEOTIDE SEQUENCE [LARGE SCALE GENOMIC DNA]</scope>
    <source>
        <strain evidence="5 6">Heshi-A3</strain>
    </source>
</reference>
<dbReference type="EMBL" id="BCNV01000001">
    <property type="protein sequence ID" value="GAS83321.1"/>
    <property type="molecule type" value="Genomic_DNA"/>
</dbReference>
<dbReference type="InterPro" id="IPR002110">
    <property type="entry name" value="Ankyrin_rpt"/>
</dbReference>
<keyword evidence="2 3" id="KW-0040">ANK repeat</keyword>
<evidence type="ECO:0000313" key="5">
    <source>
        <dbReference type="EMBL" id="GAS83321.1"/>
    </source>
</evidence>
<reference evidence="6" key="2">
    <citation type="submission" date="2016-01" db="EMBL/GenBank/DDBJ databases">
        <title>Draft Genome Sequence of Paenibacillus amylolyticus Heshi-A3 that Was Isolated from Fermented Rice Bran with Aging Salted Mackerel, Which Was Named Heshiko as Traditional Fermented Seafood in Japan.</title>
        <authorList>
            <person name="Akuzawa S."/>
            <person name="Nakagawa J."/>
            <person name="Kanekatsu T."/>
            <person name="Kubota E."/>
            <person name="Ohtake R."/>
            <person name="Suzuki T."/>
            <person name="Kanesaki Y."/>
        </authorList>
    </citation>
    <scope>NUCLEOTIDE SEQUENCE [LARGE SCALE GENOMIC DNA]</scope>
    <source>
        <strain evidence="6">Heshi-A3</strain>
    </source>
</reference>
<dbReference type="Gene3D" id="1.25.40.20">
    <property type="entry name" value="Ankyrin repeat-containing domain"/>
    <property type="match status" value="1"/>
</dbReference>
<gene>
    <name evidence="5" type="ORF">PAHA3_3399</name>
</gene>
<dbReference type="PANTHER" id="PTHR24189">
    <property type="entry name" value="MYOTROPHIN"/>
    <property type="match status" value="1"/>
</dbReference>
<dbReference type="AlphaFoldDB" id="A0A100VP93"/>
<evidence type="ECO:0000313" key="6">
    <source>
        <dbReference type="Proteomes" id="UP000069697"/>
    </source>
</evidence>